<keyword evidence="2" id="KW-1185">Reference proteome</keyword>
<dbReference type="AlphaFoldDB" id="A0A840Q523"/>
<evidence type="ECO:0000313" key="1">
    <source>
        <dbReference type="EMBL" id="MBB5157602.1"/>
    </source>
</evidence>
<evidence type="ECO:0000313" key="2">
    <source>
        <dbReference type="Proteomes" id="UP000584374"/>
    </source>
</evidence>
<comment type="caution">
    <text evidence="1">The sequence shown here is derived from an EMBL/GenBank/DDBJ whole genome shotgun (WGS) entry which is preliminary data.</text>
</comment>
<accession>A0A840Q523</accession>
<dbReference type="EMBL" id="JACHIW010000001">
    <property type="protein sequence ID" value="MBB5157602.1"/>
    <property type="molecule type" value="Genomic_DNA"/>
</dbReference>
<organism evidence="1 2">
    <name type="scientific">Saccharopolyspora phatthalungensis</name>
    <dbReference type="NCBI Taxonomy" id="664693"/>
    <lineage>
        <taxon>Bacteria</taxon>
        <taxon>Bacillati</taxon>
        <taxon>Actinomycetota</taxon>
        <taxon>Actinomycetes</taxon>
        <taxon>Pseudonocardiales</taxon>
        <taxon>Pseudonocardiaceae</taxon>
        <taxon>Saccharopolyspora</taxon>
    </lineage>
</organism>
<gene>
    <name evidence="1" type="ORF">BJ970_005136</name>
</gene>
<protein>
    <submittedName>
        <fullName evidence="1">Uncharacterized protein</fullName>
    </submittedName>
</protein>
<proteinExistence type="predicted"/>
<reference evidence="1 2" key="1">
    <citation type="submission" date="2020-08" db="EMBL/GenBank/DDBJ databases">
        <title>Sequencing the genomes of 1000 actinobacteria strains.</title>
        <authorList>
            <person name="Klenk H.-P."/>
        </authorList>
    </citation>
    <scope>NUCLEOTIDE SEQUENCE [LARGE SCALE GENOMIC DNA]</scope>
    <source>
        <strain evidence="1 2">DSM 45584</strain>
    </source>
</reference>
<sequence>MTADDSDGDRVTVRLPDELPVLTREVSRILLGILVELTEIEVPDEPPRKESHDC</sequence>
<name>A0A840Q523_9PSEU</name>
<dbReference type="Proteomes" id="UP000584374">
    <property type="component" value="Unassembled WGS sequence"/>
</dbReference>